<organism evidence="1 2">
    <name type="scientific">Pyropia yezoensis</name>
    <name type="common">Susabi-nori</name>
    <name type="synonym">Porphyra yezoensis</name>
    <dbReference type="NCBI Taxonomy" id="2788"/>
    <lineage>
        <taxon>Eukaryota</taxon>
        <taxon>Rhodophyta</taxon>
        <taxon>Bangiophyceae</taxon>
        <taxon>Bangiales</taxon>
        <taxon>Bangiaceae</taxon>
        <taxon>Pyropia</taxon>
    </lineage>
</organism>
<dbReference type="EMBL" id="CM020620">
    <property type="protein sequence ID" value="KAK1867912.1"/>
    <property type="molecule type" value="Genomic_DNA"/>
</dbReference>
<gene>
    <name evidence="1" type="ORF">I4F81_010409</name>
</gene>
<proteinExistence type="predicted"/>
<sequence length="752" mass="82711">MGAAATQLLGAMAQSHYNFKRIQIVTGSTALIDVVLSKTQRKTPTEIHRHYAITRIRDFYTRKVKFAQQSFHDKLTRIVDDFPHFDSLHPFYADLFNVLYDRDHYKLALGQLAHARSLIDGIARDYVRMLKYGDSLYRCKQLKKAALGRMCTLIKRHNSSLAYLEQVRQHMARLPSIDPTARTLLIAGFPNVGKSSFLNIVSRADVEVQPYAFTTKSLFIGHTDHAYLRWQVIDTPGILDHALDERNTIEMQSITALAHLRAAVLFFVDPSEACGYTLKQQHALFRNVAPLFAAKPLIVVANKTDLGWEQELTPDSEALLADFTSPVATVPAPGEDVLPAEPLAQRAADALLKTSARDATGIAAVKRTACELLLAQRVDAKVKSRKAQAVLNRLHLAQPVGGDQTNPERPPTIPASVRAKRAAEAAAAEASHVPDDDAPFLRRLVAKPGARVDSRADDDEDEAMDGASRRRLERDLEAEGGGPGVYSMDYRKLYELKRPAWAYDVIPEIVNGKNVADFVDADIEAKLVALEAEEDARTAVGEVEYASEAVLDGYRALTDQERATVAAIRDKKLLARATSARERQRGRMSVSRSAGARKGLDVEDFRSHLQSLGMENEDVEDLTEKVRGRSRGRSKGPRGHGSSDGGSAVAASGSKRNRSTSVVAATGADAGGRSNSRSVSVGPRASKRIRVGSTSGIRDLSHAKMAEKAARAKTEKRIRREARKGEGDRLIYNENPKHMIVGKRGVGKNDRR</sequence>
<evidence type="ECO:0000313" key="2">
    <source>
        <dbReference type="Proteomes" id="UP000798662"/>
    </source>
</evidence>
<keyword evidence="2" id="KW-1185">Reference proteome</keyword>
<protein>
    <submittedName>
        <fullName evidence="1">Uncharacterized protein</fullName>
    </submittedName>
</protein>
<comment type="caution">
    <text evidence="1">The sequence shown here is derived from an EMBL/GenBank/DDBJ whole genome shotgun (WGS) entry which is preliminary data.</text>
</comment>
<evidence type="ECO:0000313" key="1">
    <source>
        <dbReference type="EMBL" id="KAK1867912.1"/>
    </source>
</evidence>
<accession>A0ACC3CDQ2</accession>
<reference evidence="1" key="1">
    <citation type="submission" date="2019-11" db="EMBL/GenBank/DDBJ databases">
        <title>Nori genome reveals adaptations in red seaweeds to the harsh intertidal environment.</title>
        <authorList>
            <person name="Wang D."/>
            <person name="Mao Y."/>
        </authorList>
    </citation>
    <scope>NUCLEOTIDE SEQUENCE</scope>
    <source>
        <tissue evidence="1">Gametophyte</tissue>
    </source>
</reference>
<dbReference type="Proteomes" id="UP000798662">
    <property type="component" value="Chromosome 3"/>
</dbReference>
<name>A0ACC3CDQ2_PYRYE</name>